<accession>A0A0A9DFP7</accession>
<protein>
    <submittedName>
        <fullName evidence="2">Uncharacterized protein</fullName>
    </submittedName>
</protein>
<keyword evidence="1" id="KW-0472">Membrane</keyword>
<name>A0A0A9DFP7_ARUDO</name>
<reference evidence="2" key="1">
    <citation type="submission" date="2014-09" db="EMBL/GenBank/DDBJ databases">
        <authorList>
            <person name="Magalhaes I.L.F."/>
            <person name="Oliveira U."/>
            <person name="Santos F.R."/>
            <person name="Vidigal T.H.D.A."/>
            <person name="Brescovit A.D."/>
            <person name="Santos A.J."/>
        </authorList>
    </citation>
    <scope>NUCLEOTIDE SEQUENCE</scope>
    <source>
        <tissue evidence="2">Shoot tissue taken approximately 20 cm above the soil surface</tissue>
    </source>
</reference>
<reference evidence="2" key="2">
    <citation type="journal article" date="2015" name="Data Brief">
        <title>Shoot transcriptome of the giant reed, Arundo donax.</title>
        <authorList>
            <person name="Barrero R.A."/>
            <person name="Guerrero F.D."/>
            <person name="Moolhuijzen P."/>
            <person name="Goolsby J.A."/>
            <person name="Tidwell J."/>
            <person name="Bellgard S.E."/>
            <person name="Bellgard M.I."/>
        </authorList>
    </citation>
    <scope>NUCLEOTIDE SEQUENCE</scope>
    <source>
        <tissue evidence="2">Shoot tissue taken approximately 20 cm above the soil surface</tissue>
    </source>
</reference>
<dbReference type="EMBL" id="GBRH01210466">
    <property type="protein sequence ID" value="JAD87429.1"/>
    <property type="molecule type" value="Transcribed_RNA"/>
</dbReference>
<sequence length="52" mass="5993">MREYMIGDCILNFEARTSGLFKLLVLSLNLIHLQVAICHICNAVLIWVDMEE</sequence>
<keyword evidence="1" id="KW-0812">Transmembrane</keyword>
<keyword evidence="1" id="KW-1133">Transmembrane helix</keyword>
<evidence type="ECO:0000313" key="2">
    <source>
        <dbReference type="EMBL" id="JAD87429.1"/>
    </source>
</evidence>
<proteinExistence type="predicted"/>
<organism evidence="2">
    <name type="scientific">Arundo donax</name>
    <name type="common">Giant reed</name>
    <name type="synonym">Donax arundinaceus</name>
    <dbReference type="NCBI Taxonomy" id="35708"/>
    <lineage>
        <taxon>Eukaryota</taxon>
        <taxon>Viridiplantae</taxon>
        <taxon>Streptophyta</taxon>
        <taxon>Embryophyta</taxon>
        <taxon>Tracheophyta</taxon>
        <taxon>Spermatophyta</taxon>
        <taxon>Magnoliopsida</taxon>
        <taxon>Liliopsida</taxon>
        <taxon>Poales</taxon>
        <taxon>Poaceae</taxon>
        <taxon>PACMAD clade</taxon>
        <taxon>Arundinoideae</taxon>
        <taxon>Arundineae</taxon>
        <taxon>Arundo</taxon>
    </lineage>
</organism>
<evidence type="ECO:0000256" key="1">
    <source>
        <dbReference type="SAM" id="Phobius"/>
    </source>
</evidence>
<feature type="transmembrane region" description="Helical" evidence="1">
    <location>
        <begin position="20"/>
        <end position="48"/>
    </location>
</feature>
<dbReference type="AlphaFoldDB" id="A0A0A9DFP7"/>